<dbReference type="Proteomes" id="UP000215335">
    <property type="component" value="Unassembled WGS sequence"/>
</dbReference>
<dbReference type="EMBL" id="NNAY01000057">
    <property type="protein sequence ID" value="OXU31446.1"/>
    <property type="molecule type" value="Genomic_DNA"/>
</dbReference>
<organism evidence="2 3">
    <name type="scientific">Trichomalopsis sarcophagae</name>
    <dbReference type="NCBI Taxonomy" id="543379"/>
    <lineage>
        <taxon>Eukaryota</taxon>
        <taxon>Metazoa</taxon>
        <taxon>Ecdysozoa</taxon>
        <taxon>Arthropoda</taxon>
        <taxon>Hexapoda</taxon>
        <taxon>Insecta</taxon>
        <taxon>Pterygota</taxon>
        <taxon>Neoptera</taxon>
        <taxon>Endopterygota</taxon>
        <taxon>Hymenoptera</taxon>
        <taxon>Apocrita</taxon>
        <taxon>Proctotrupomorpha</taxon>
        <taxon>Chalcidoidea</taxon>
        <taxon>Pteromalidae</taxon>
        <taxon>Pteromalinae</taxon>
        <taxon>Trichomalopsis</taxon>
    </lineage>
</organism>
<accession>A0A232FL20</accession>
<sequence length="92" mass="9831">MKPSNKRIRVTKESTIDDISKSCAGIAGTIGAIGKAHNCLLKTNKVIIKHLLSLEEEKKKLNYSQIGQSSQEADDGSSDKSAEETAASLATQ</sequence>
<name>A0A232FL20_9HYME</name>
<keyword evidence="3" id="KW-1185">Reference proteome</keyword>
<evidence type="ECO:0000313" key="3">
    <source>
        <dbReference type="Proteomes" id="UP000215335"/>
    </source>
</evidence>
<evidence type="ECO:0000313" key="2">
    <source>
        <dbReference type="EMBL" id="OXU31446.1"/>
    </source>
</evidence>
<dbReference type="AlphaFoldDB" id="A0A232FL20"/>
<reference evidence="2 3" key="1">
    <citation type="journal article" date="2017" name="Curr. Biol.">
        <title>The Evolution of Venom by Co-option of Single-Copy Genes.</title>
        <authorList>
            <person name="Martinson E.O."/>
            <person name="Mrinalini"/>
            <person name="Kelkar Y.D."/>
            <person name="Chang C.H."/>
            <person name="Werren J.H."/>
        </authorList>
    </citation>
    <scope>NUCLEOTIDE SEQUENCE [LARGE SCALE GENOMIC DNA]</scope>
    <source>
        <strain evidence="2 3">Alberta</strain>
        <tissue evidence="2">Whole body</tissue>
    </source>
</reference>
<gene>
    <name evidence="2" type="ORF">TSAR_004724</name>
</gene>
<evidence type="ECO:0000256" key="1">
    <source>
        <dbReference type="SAM" id="MobiDB-lite"/>
    </source>
</evidence>
<comment type="caution">
    <text evidence="2">The sequence shown here is derived from an EMBL/GenBank/DDBJ whole genome shotgun (WGS) entry which is preliminary data.</text>
</comment>
<feature type="region of interest" description="Disordered" evidence="1">
    <location>
        <begin position="63"/>
        <end position="92"/>
    </location>
</feature>
<proteinExistence type="predicted"/>
<protein>
    <submittedName>
        <fullName evidence="2">Uncharacterized protein</fullName>
    </submittedName>
</protein>